<reference evidence="1" key="1">
    <citation type="journal article" date="2020" name="Nature">
        <title>Giant virus diversity and host interactions through global metagenomics.</title>
        <authorList>
            <person name="Schulz F."/>
            <person name="Roux S."/>
            <person name="Paez-Espino D."/>
            <person name="Jungbluth S."/>
            <person name="Walsh D.A."/>
            <person name="Denef V.J."/>
            <person name="McMahon K.D."/>
            <person name="Konstantinidis K.T."/>
            <person name="Eloe-Fadrosh E.A."/>
            <person name="Kyrpides N.C."/>
            <person name="Woyke T."/>
        </authorList>
    </citation>
    <scope>NUCLEOTIDE SEQUENCE</scope>
    <source>
        <strain evidence="1">GVMAG-S-1035118-87</strain>
    </source>
</reference>
<evidence type="ECO:0000313" key="1">
    <source>
        <dbReference type="EMBL" id="QHS79259.1"/>
    </source>
</evidence>
<name>A0A6C0AHK4_9ZZZZ</name>
<dbReference type="AlphaFoldDB" id="A0A6C0AHK4"/>
<accession>A0A6C0AHK4</accession>
<organism evidence="1">
    <name type="scientific">viral metagenome</name>
    <dbReference type="NCBI Taxonomy" id="1070528"/>
    <lineage>
        <taxon>unclassified sequences</taxon>
        <taxon>metagenomes</taxon>
        <taxon>organismal metagenomes</taxon>
    </lineage>
</organism>
<proteinExistence type="predicted"/>
<protein>
    <submittedName>
        <fullName evidence="1">Uncharacterized protein</fullName>
    </submittedName>
</protein>
<dbReference type="EMBL" id="MN740627">
    <property type="protein sequence ID" value="QHS79259.1"/>
    <property type="molecule type" value="Genomic_DNA"/>
</dbReference>
<sequence length="290" mass="33810">MRPNVAKFDRIDNVKLDDDYSCPPDVKASFATLTKSRRYTWNEHNHQHTVQFFYASGNCDQRMHYIASILAVLPCNKPLRADILLSPVKKEYPEDHVFGQAHVNTGYASDEKIVVYRKEEWLKVFIHECFHYFHFEQSLMNPIFVPRILKLFPVQSKVNVYEAYCEVWARALNCYLISAYTSIPVSILLRQEKKYSMRHMVNVLHHMGLTYASIQKPSSFREKTNVLSYVVLANIVFNQNYIQTHPTVQANGAAFVRFIETHYHNPEFIRAVEHTKPSTPTTTMSLQSIE</sequence>